<dbReference type="EMBL" id="CAWUPB010000027">
    <property type="protein sequence ID" value="CAK7322583.1"/>
    <property type="molecule type" value="Genomic_DNA"/>
</dbReference>
<accession>A0AAV1QNR3</accession>
<organism evidence="10 11">
    <name type="scientific">Dovyalis caffra</name>
    <dbReference type="NCBI Taxonomy" id="77055"/>
    <lineage>
        <taxon>Eukaryota</taxon>
        <taxon>Viridiplantae</taxon>
        <taxon>Streptophyta</taxon>
        <taxon>Embryophyta</taxon>
        <taxon>Tracheophyta</taxon>
        <taxon>Spermatophyta</taxon>
        <taxon>Magnoliopsida</taxon>
        <taxon>eudicotyledons</taxon>
        <taxon>Gunneridae</taxon>
        <taxon>Pentapetalae</taxon>
        <taxon>rosids</taxon>
        <taxon>fabids</taxon>
        <taxon>Malpighiales</taxon>
        <taxon>Salicaceae</taxon>
        <taxon>Flacourtieae</taxon>
        <taxon>Dovyalis</taxon>
    </lineage>
</organism>
<reference evidence="10 11" key="1">
    <citation type="submission" date="2024-01" db="EMBL/GenBank/DDBJ databases">
        <authorList>
            <person name="Waweru B."/>
        </authorList>
    </citation>
    <scope>NUCLEOTIDE SEQUENCE [LARGE SCALE GENOMIC DNA]</scope>
</reference>
<evidence type="ECO:0000256" key="5">
    <source>
        <dbReference type="ARBA" id="ARBA00022512"/>
    </source>
</evidence>
<keyword evidence="5" id="KW-0964">Secreted</keyword>
<evidence type="ECO:0000256" key="6">
    <source>
        <dbReference type="ARBA" id="ARBA00022801"/>
    </source>
</evidence>
<keyword evidence="8" id="KW-0472">Membrane</keyword>
<dbReference type="SUPFAM" id="SSF51126">
    <property type="entry name" value="Pectin lyase-like"/>
    <property type="match status" value="1"/>
</dbReference>
<feature type="transmembrane region" description="Helical" evidence="8">
    <location>
        <begin position="340"/>
        <end position="359"/>
    </location>
</feature>
<sequence length="362" mass="39278">MTQAGHYISISEKNKRLIVAIFASFLLVATIIAIVAGVNSHKNAAAHALLKATCNSTRYPDLCYSTLASVPGVADKLAVPMNVILLQINSTEEAINEKMVDAERCLNTDRGLKKTQKTALNDCINNYNKSLADLAMVSEALKANPDKKLLHQQPYTDALKIQVGNCQTDQNSCTDGFSHHKKAKICGKTYFGGEDDTGKKCSNALASLTKLINDTNAIANGLATTNRKLEEDNESKEGWPEWLSESDRRLLESSSLTPDVVVAADGSGHYRTVSAAVAAAPSHSRKRYIIKIKAGVYRENVEVPSNKTNIMFFGDGRKTTIITGSRNVVDGSTPYRSATVGMLIFSLLSGCNSLFFSIFSMN</sequence>
<evidence type="ECO:0000256" key="7">
    <source>
        <dbReference type="ARBA" id="ARBA00023085"/>
    </source>
</evidence>
<evidence type="ECO:0000259" key="9">
    <source>
        <dbReference type="SMART" id="SM00856"/>
    </source>
</evidence>
<gene>
    <name evidence="10" type="ORF">DCAF_LOCUS193</name>
</gene>
<comment type="subcellular location">
    <subcellularLocation>
        <location evidence="1">Secreted</location>
        <location evidence="1">Cell wall</location>
    </subcellularLocation>
</comment>
<dbReference type="PANTHER" id="PTHR31707">
    <property type="entry name" value="PECTINESTERASE"/>
    <property type="match status" value="1"/>
</dbReference>
<evidence type="ECO:0000256" key="4">
    <source>
        <dbReference type="ARBA" id="ARBA00007786"/>
    </source>
</evidence>
<comment type="caution">
    <text evidence="10">The sequence shown here is derived from an EMBL/GenBank/DDBJ whole genome shotgun (WGS) entry which is preliminary data.</text>
</comment>
<dbReference type="Gene3D" id="2.160.20.10">
    <property type="entry name" value="Single-stranded right-handed beta-helix, Pectin lyase-like"/>
    <property type="match status" value="1"/>
</dbReference>
<proteinExistence type="inferred from homology"/>
<dbReference type="Pfam" id="PF04043">
    <property type="entry name" value="PMEI"/>
    <property type="match status" value="1"/>
</dbReference>
<keyword evidence="6" id="KW-0378">Hydrolase</keyword>
<evidence type="ECO:0000256" key="8">
    <source>
        <dbReference type="SAM" id="Phobius"/>
    </source>
</evidence>
<keyword evidence="8" id="KW-1133">Transmembrane helix</keyword>
<comment type="pathway">
    <text evidence="2">Glycan metabolism; pectin degradation; 2-dehydro-3-deoxy-D-gluconate from pectin: step 1/5.</text>
</comment>
<comment type="similarity">
    <text evidence="4">In the C-terminal section; belongs to the pectinesterase family.</text>
</comment>
<dbReference type="GO" id="GO:0030599">
    <property type="term" value="F:pectinesterase activity"/>
    <property type="evidence" value="ECO:0007669"/>
    <property type="project" value="InterPro"/>
</dbReference>
<keyword evidence="7" id="KW-0063">Aspartyl esterase</keyword>
<keyword evidence="11" id="KW-1185">Reference proteome</keyword>
<dbReference type="GO" id="GO:0042545">
    <property type="term" value="P:cell wall modification"/>
    <property type="evidence" value="ECO:0007669"/>
    <property type="project" value="InterPro"/>
</dbReference>
<evidence type="ECO:0000313" key="11">
    <source>
        <dbReference type="Proteomes" id="UP001314170"/>
    </source>
</evidence>
<keyword evidence="5" id="KW-0134">Cell wall</keyword>
<dbReference type="InterPro" id="IPR012334">
    <property type="entry name" value="Pectin_lyas_fold"/>
</dbReference>
<evidence type="ECO:0000313" key="10">
    <source>
        <dbReference type="EMBL" id="CAK7322583.1"/>
    </source>
</evidence>
<dbReference type="AlphaFoldDB" id="A0AAV1QNR3"/>
<evidence type="ECO:0000256" key="1">
    <source>
        <dbReference type="ARBA" id="ARBA00004191"/>
    </source>
</evidence>
<dbReference type="InterPro" id="IPR006501">
    <property type="entry name" value="Pectinesterase_inhib_dom"/>
</dbReference>
<dbReference type="SUPFAM" id="SSF101148">
    <property type="entry name" value="Plant invertase/pectin methylesterase inhibitor"/>
    <property type="match status" value="1"/>
</dbReference>
<dbReference type="Proteomes" id="UP001314170">
    <property type="component" value="Unassembled WGS sequence"/>
</dbReference>
<feature type="transmembrane region" description="Helical" evidence="8">
    <location>
        <begin position="17"/>
        <end position="38"/>
    </location>
</feature>
<evidence type="ECO:0000256" key="3">
    <source>
        <dbReference type="ARBA" id="ARBA00006027"/>
    </source>
</evidence>
<dbReference type="CDD" id="cd15798">
    <property type="entry name" value="PMEI-like_3"/>
    <property type="match status" value="1"/>
</dbReference>
<dbReference type="Gene3D" id="1.20.140.40">
    <property type="entry name" value="Invertase/pectin methylesterase inhibitor family protein"/>
    <property type="match status" value="1"/>
</dbReference>
<evidence type="ECO:0000256" key="2">
    <source>
        <dbReference type="ARBA" id="ARBA00005184"/>
    </source>
</evidence>
<dbReference type="InterPro" id="IPR011050">
    <property type="entry name" value="Pectin_lyase_fold/virulence"/>
</dbReference>
<protein>
    <recommendedName>
        <fullName evidence="9">Pectinesterase inhibitor domain-containing protein</fullName>
    </recommendedName>
</protein>
<name>A0AAV1QNR3_9ROSI</name>
<dbReference type="InterPro" id="IPR035513">
    <property type="entry name" value="Invertase/methylesterase_inhib"/>
</dbReference>
<dbReference type="InterPro" id="IPR000070">
    <property type="entry name" value="Pectinesterase_cat"/>
</dbReference>
<keyword evidence="8" id="KW-0812">Transmembrane</keyword>
<dbReference type="GO" id="GO:0004857">
    <property type="term" value="F:enzyme inhibitor activity"/>
    <property type="evidence" value="ECO:0007669"/>
    <property type="project" value="InterPro"/>
</dbReference>
<dbReference type="Pfam" id="PF01095">
    <property type="entry name" value="Pectinesterase"/>
    <property type="match status" value="1"/>
</dbReference>
<dbReference type="SMART" id="SM00856">
    <property type="entry name" value="PMEI"/>
    <property type="match status" value="1"/>
</dbReference>
<feature type="domain" description="Pectinesterase inhibitor" evidence="9">
    <location>
        <begin position="45"/>
        <end position="207"/>
    </location>
</feature>
<dbReference type="NCBIfam" id="TIGR01614">
    <property type="entry name" value="PME_inhib"/>
    <property type="match status" value="1"/>
</dbReference>
<comment type="similarity">
    <text evidence="3">In the N-terminal section; belongs to the PMEI family.</text>
</comment>